<feature type="non-terminal residue" evidence="1">
    <location>
        <position position="1"/>
    </location>
</feature>
<dbReference type="AlphaFoldDB" id="A0A817L2M4"/>
<sequence>VKALETGTSSCAKPELVGIEFYQQWIKKIILINIADINTNKQFIIQTCPKCHGSDAVFFREQSTRGKVCGFS</sequence>
<evidence type="ECO:0000313" key="2">
    <source>
        <dbReference type="EMBL" id="CAF3801506.1"/>
    </source>
</evidence>
<proteinExistence type="predicted"/>
<dbReference type="Proteomes" id="UP000663865">
    <property type="component" value="Unassembled WGS sequence"/>
</dbReference>
<evidence type="ECO:0000313" key="1">
    <source>
        <dbReference type="EMBL" id="CAF2996982.1"/>
    </source>
</evidence>
<protein>
    <submittedName>
        <fullName evidence="1">Uncharacterized protein</fullName>
    </submittedName>
</protein>
<accession>A0A817L2M4</accession>
<dbReference type="EMBL" id="CAJNYV010006100">
    <property type="protein sequence ID" value="CAF3801506.1"/>
    <property type="molecule type" value="Genomic_DNA"/>
</dbReference>
<dbReference type="Proteomes" id="UP000663825">
    <property type="component" value="Unassembled WGS sequence"/>
</dbReference>
<name>A0A817L2M4_9BILA</name>
<gene>
    <name evidence="2" type="ORF">KIK155_LOCUS32461</name>
    <name evidence="1" type="ORF">TIS948_LOCUS1261</name>
</gene>
<comment type="caution">
    <text evidence="1">The sequence shown here is derived from an EMBL/GenBank/DDBJ whole genome shotgun (WGS) entry which is preliminary data.</text>
</comment>
<reference evidence="1" key="1">
    <citation type="submission" date="2021-02" db="EMBL/GenBank/DDBJ databases">
        <authorList>
            <person name="Nowell W R."/>
        </authorList>
    </citation>
    <scope>NUCLEOTIDE SEQUENCE</scope>
</reference>
<evidence type="ECO:0000313" key="3">
    <source>
        <dbReference type="Proteomes" id="UP000663825"/>
    </source>
</evidence>
<organism evidence="1 3">
    <name type="scientific">Rotaria socialis</name>
    <dbReference type="NCBI Taxonomy" id="392032"/>
    <lineage>
        <taxon>Eukaryota</taxon>
        <taxon>Metazoa</taxon>
        <taxon>Spiralia</taxon>
        <taxon>Gnathifera</taxon>
        <taxon>Rotifera</taxon>
        <taxon>Eurotatoria</taxon>
        <taxon>Bdelloidea</taxon>
        <taxon>Philodinida</taxon>
        <taxon>Philodinidae</taxon>
        <taxon>Rotaria</taxon>
    </lineage>
</organism>
<dbReference type="EMBL" id="CAJNXB010000038">
    <property type="protein sequence ID" value="CAF2996982.1"/>
    <property type="molecule type" value="Genomic_DNA"/>
</dbReference>